<evidence type="ECO:0000313" key="2">
    <source>
        <dbReference type="EMBL" id="MFC6835973.1"/>
    </source>
</evidence>
<reference evidence="2 3" key="1">
    <citation type="journal article" date="2019" name="Int. J. Syst. Evol. Microbiol.">
        <title>The Global Catalogue of Microorganisms (GCM) 10K type strain sequencing project: providing services to taxonomists for standard genome sequencing and annotation.</title>
        <authorList>
            <consortium name="The Broad Institute Genomics Platform"/>
            <consortium name="The Broad Institute Genome Sequencing Center for Infectious Disease"/>
            <person name="Wu L."/>
            <person name="Ma J."/>
        </authorList>
    </citation>
    <scope>NUCLEOTIDE SEQUENCE [LARGE SCALE GENOMIC DNA]</scope>
    <source>
        <strain evidence="2 3">PSRA2</strain>
    </source>
</reference>
<organism evidence="2 3">
    <name type="scientific">Halomarina ordinaria</name>
    <dbReference type="NCBI Taxonomy" id="3033939"/>
    <lineage>
        <taxon>Archaea</taxon>
        <taxon>Methanobacteriati</taxon>
        <taxon>Methanobacteriota</taxon>
        <taxon>Stenosarchaea group</taxon>
        <taxon>Halobacteria</taxon>
        <taxon>Halobacteriales</taxon>
        <taxon>Natronomonadaceae</taxon>
        <taxon>Halomarina</taxon>
    </lineage>
</organism>
<feature type="region of interest" description="Disordered" evidence="1">
    <location>
        <begin position="70"/>
        <end position="89"/>
    </location>
</feature>
<gene>
    <name evidence="2" type="ORF">ACFQHK_05560</name>
</gene>
<dbReference type="EMBL" id="JBHSXM010000001">
    <property type="protein sequence ID" value="MFC6835973.1"/>
    <property type="molecule type" value="Genomic_DNA"/>
</dbReference>
<dbReference type="PANTHER" id="PTHR39324">
    <property type="entry name" value="CALCIUM DODECIN"/>
    <property type="match status" value="1"/>
</dbReference>
<dbReference type="SUPFAM" id="SSF89807">
    <property type="entry name" value="Dodecin-like"/>
    <property type="match status" value="1"/>
</dbReference>
<keyword evidence="3" id="KW-1185">Reference proteome</keyword>
<dbReference type="InterPro" id="IPR009923">
    <property type="entry name" value="Dodecin"/>
</dbReference>
<dbReference type="InterPro" id="IPR025543">
    <property type="entry name" value="Dodecin-like"/>
</dbReference>
<dbReference type="Proteomes" id="UP001596406">
    <property type="component" value="Unassembled WGS sequence"/>
</dbReference>
<dbReference type="RefSeq" id="WP_304447667.1">
    <property type="nucleotide sequence ID" value="NZ_JARRAH010000001.1"/>
</dbReference>
<dbReference type="InterPro" id="IPR036694">
    <property type="entry name" value="Dodecin-like_sf"/>
</dbReference>
<evidence type="ECO:0000313" key="3">
    <source>
        <dbReference type="Proteomes" id="UP001596406"/>
    </source>
</evidence>
<accession>A0ABD5U6I5</accession>
<dbReference type="PANTHER" id="PTHR39324:SF1">
    <property type="entry name" value="CALCIUM DODECIN"/>
    <property type="match status" value="1"/>
</dbReference>
<evidence type="ECO:0000256" key="1">
    <source>
        <dbReference type="SAM" id="MobiDB-lite"/>
    </source>
</evidence>
<protein>
    <submittedName>
        <fullName evidence="2">Dodecin domain-containing protein</fullName>
    </submittedName>
</protein>
<name>A0ABD5U6I5_9EURY</name>
<dbReference type="Pfam" id="PF07311">
    <property type="entry name" value="Dodecin"/>
    <property type="match status" value="1"/>
</dbReference>
<proteinExistence type="predicted"/>
<comment type="caution">
    <text evidence="2">The sequence shown here is derived from an EMBL/GenBank/DDBJ whole genome shotgun (WGS) entry which is preliminary data.</text>
</comment>
<dbReference type="Gene3D" id="3.30.1660.10">
    <property type="entry name" value="Flavin-binding protein dodecin"/>
    <property type="match status" value="1"/>
</dbReference>
<sequence length="89" mass="9719">MTAVKIIKVLGTSTESWEAAAEEAVAEASETIQDISGVEVEDWTAEVDDGEIVRYKTTVEVAFPVRPELHTSESTGRGVIQRLRPSQSE</sequence>
<dbReference type="AlphaFoldDB" id="A0ABD5U6I5"/>